<organism evidence="9 10">
    <name type="scientific">Ameca splendens</name>
    <dbReference type="NCBI Taxonomy" id="208324"/>
    <lineage>
        <taxon>Eukaryota</taxon>
        <taxon>Metazoa</taxon>
        <taxon>Chordata</taxon>
        <taxon>Craniata</taxon>
        <taxon>Vertebrata</taxon>
        <taxon>Euteleostomi</taxon>
        <taxon>Actinopterygii</taxon>
        <taxon>Neopterygii</taxon>
        <taxon>Teleostei</taxon>
        <taxon>Neoteleostei</taxon>
        <taxon>Acanthomorphata</taxon>
        <taxon>Ovalentaria</taxon>
        <taxon>Atherinomorphae</taxon>
        <taxon>Cyprinodontiformes</taxon>
        <taxon>Goodeidae</taxon>
        <taxon>Ameca</taxon>
    </lineage>
</organism>
<dbReference type="PANTHER" id="PTHR24027:SF433">
    <property type="entry name" value="CADHERIN 27-RELATED"/>
    <property type="match status" value="1"/>
</dbReference>
<feature type="compositionally biased region" description="Pro residues" evidence="6">
    <location>
        <begin position="264"/>
        <end position="277"/>
    </location>
</feature>
<dbReference type="EMBL" id="JAHRIP010080065">
    <property type="protein sequence ID" value="MEQ2312740.1"/>
    <property type="molecule type" value="Genomic_DNA"/>
</dbReference>
<feature type="chain" id="PRO_5045492735" description="Cadherin domain-containing protein" evidence="7">
    <location>
        <begin position="22"/>
        <end position="288"/>
    </location>
</feature>
<dbReference type="InterPro" id="IPR039808">
    <property type="entry name" value="Cadherin"/>
</dbReference>
<dbReference type="InterPro" id="IPR015919">
    <property type="entry name" value="Cadherin-like_sf"/>
</dbReference>
<evidence type="ECO:0000256" key="6">
    <source>
        <dbReference type="SAM" id="MobiDB-lite"/>
    </source>
</evidence>
<evidence type="ECO:0000256" key="5">
    <source>
        <dbReference type="PROSITE-ProRule" id="PRU00043"/>
    </source>
</evidence>
<evidence type="ECO:0000256" key="7">
    <source>
        <dbReference type="SAM" id="SignalP"/>
    </source>
</evidence>
<evidence type="ECO:0000313" key="9">
    <source>
        <dbReference type="EMBL" id="MEQ2312740.1"/>
    </source>
</evidence>
<name>A0ABV1A4L9_9TELE</name>
<feature type="signal peptide" evidence="7">
    <location>
        <begin position="1"/>
        <end position="21"/>
    </location>
</feature>
<dbReference type="PANTHER" id="PTHR24027">
    <property type="entry name" value="CADHERIN-23"/>
    <property type="match status" value="1"/>
</dbReference>
<dbReference type="InterPro" id="IPR002126">
    <property type="entry name" value="Cadherin-like_dom"/>
</dbReference>
<keyword evidence="4" id="KW-0472">Membrane</keyword>
<dbReference type="Gene3D" id="2.60.40.60">
    <property type="entry name" value="Cadherins"/>
    <property type="match status" value="2"/>
</dbReference>
<dbReference type="Proteomes" id="UP001469553">
    <property type="component" value="Unassembled WGS sequence"/>
</dbReference>
<dbReference type="SMART" id="SM00112">
    <property type="entry name" value="CA"/>
    <property type="match status" value="2"/>
</dbReference>
<keyword evidence="7" id="KW-0732">Signal</keyword>
<keyword evidence="2" id="KW-0677">Repeat</keyword>
<dbReference type="CDD" id="cd11304">
    <property type="entry name" value="Cadherin_repeat"/>
    <property type="match status" value="1"/>
</dbReference>
<dbReference type="Pfam" id="PF00028">
    <property type="entry name" value="Cadherin"/>
    <property type="match status" value="1"/>
</dbReference>
<reference evidence="9 10" key="1">
    <citation type="submission" date="2021-06" db="EMBL/GenBank/DDBJ databases">
        <authorList>
            <person name="Palmer J.M."/>
        </authorList>
    </citation>
    <scope>NUCLEOTIDE SEQUENCE [LARGE SCALE GENOMIC DNA]</scope>
    <source>
        <strain evidence="9 10">AS_MEX2019</strain>
        <tissue evidence="9">Muscle</tissue>
    </source>
</reference>
<comment type="subcellular location">
    <subcellularLocation>
        <location evidence="1">Membrane</location>
    </subcellularLocation>
</comment>
<proteinExistence type="predicted"/>
<dbReference type="PROSITE" id="PS50268">
    <property type="entry name" value="CADHERIN_2"/>
    <property type="match status" value="2"/>
</dbReference>
<evidence type="ECO:0000313" key="10">
    <source>
        <dbReference type="Proteomes" id="UP001469553"/>
    </source>
</evidence>
<evidence type="ECO:0000256" key="4">
    <source>
        <dbReference type="ARBA" id="ARBA00023136"/>
    </source>
</evidence>
<evidence type="ECO:0000256" key="1">
    <source>
        <dbReference type="ARBA" id="ARBA00004370"/>
    </source>
</evidence>
<evidence type="ECO:0000256" key="3">
    <source>
        <dbReference type="ARBA" id="ARBA00022837"/>
    </source>
</evidence>
<sequence>MEINPRCLFMILSLGVQLSPAEFLLRQKRNWIIQTFTISESYSGKFPYYLDRVDIDPNLNVFEITGQGINEEPRELLEINKKSGRVYVLGPVDYEKFQTLKLIIKAHSKNNQILTQVGINFEIIDANDNPPIFNQTMYETTINESTLQGTGLINVTATDHDSKEENKNFIFSIDSVTPKPDDFEFFINEVPNFNNGTISFKGCLDRKKADKYILIVKATDLGKPKPLSSSTTITIYIEHGNRHRPVFMNQTVAGAPDSTETPRRPSPQAPPPAPPEGTPRRSQPSQET</sequence>
<evidence type="ECO:0000256" key="2">
    <source>
        <dbReference type="ARBA" id="ARBA00022737"/>
    </source>
</evidence>
<evidence type="ECO:0000259" key="8">
    <source>
        <dbReference type="PROSITE" id="PS50268"/>
    </source>
</evidence>
<protein>
    <recommendedName>
        <fullName evidence="8">Cadherin domain-containing protein</fullName>
    </recommendedName>
</protein>
<keyword evidence="3 5" id="KW-0106">Calcium</keyword>
<dbReference type="PRINTS" id="PR00205">
    <property type="entry name" value="CADHERIN"/>
</dbReference>
<gene>
    <name evidence="9" type="ORF">AMECASPLE_034311</name>
</gene>
<dbReference type="SUPFAM" id="SSF49313">
    <property type="entry name" value="Cadherin-like"/>
    <property type="match status" value="2"/>
</dbReference>
<feature type="domain" description="Cadherin" evidence="8">
    <location>
        <begin position="134"/>
        <end position="247"/>
    </location>
</feature>
<comment type="caution">
    <text evidence="9">The sequence shown here is derived from an EMBL/GenBank/DDBJ whole genome shotgun (WGS) entry which is preliminary data.</text>
</comment>
<feature type="domain" description="Cadherin" evidence="8">
    <location>
        <begin position="53"/>
        <end position="133"/>
    </location>
</feature>
<feature type="region of interest" description="Disordered" evidence="6">
    <location>
        <begin position="251"/>
        <end position="288"/>
    </location>
</feature>
<keyword evidence="10" id="KW-1185">Reference proteome</keyword>
<accession>A0ABV1A4L9</accession>